<dbReference type="Proteomes" id="UP001642484">
    <property type="component" value="Unassembled WGS sequence"/>
</dbReference>
<reference evidence="2 3" key="1">
    <citation type="submission" date="2024-02" db="EMBL/GenBank/DDBJ databases">
        <authorList>
            <person name="Chen Y."/>
            <person name="Shah S."/>
            <person name="Dougan E. K."/>
            <person name="Thang M."/>
            <person name="Chan C."/>
        </authorList>
    </citation>
    <scope>NUCLEOTIDE SEQUENCE [LARGE SCALE GENOMIC DNA]</scope>
</reference>
<dbReference type="EMBL" id="CAXAMN010013180">
    <property type="protein sequence ID" value="CAK9040061.1"/>
    <property type="molecule type" value="Genomic_DNA"/>
</dbReference>
<gene>
    <name evidence="1" type="ORF">CCMP2556_LOCUS21617</name>
    <name evidence="2" type="ORF">CCMP2556_LOCUS21633</name>
</gene>
<protein>
    <submittedName>
        <fullName evidence="2">Uncharacterized protein</fullName>
    </submittedName>
</protein>
<organism evidence="2 3">
    <name type="scientific">Durusdinium trenchii</name>
    <dbReference type="NCBI Taxonomy" id="1381693"/>
    <lineage>
        <taxon>Eukaryota</taxon>
        <taxon>Sar</taxon>
        <taxon>Alveolata</taxon>
        <taxon>Dinophyceae</taxon>
        <taxon>Suessiales</taxon>
        <taxon>Symbiodiniaceae</taxon>
        <taxon>Durusdinium</taxon>
    </lineage>
</organism>
<evidence type="ECO:0000313" key="2">
    <source>
        <dbReference type="EMBL" id="CAK9040061.1"/>
    </source>
</evidence>
<comment type="caution">
    <text evidence="2">The sequence shown here is derived from an EMBL/GenBank/DDBJ whole genome shotgun (WGS) entry which is preliminary data.</text>
</comment>
<accession>A0ABP0LLK5</accession>
<keyword evidence="3" id="KW-1185">Reference proteome</keyword>
<sequence length="221" mass="24323">MKGHGSYGYTPVGKPSLQKMVGDSHKQSMCVLAIGLILIFMMLILGFCYVWYSSVIPRQCPTGLPFYFWLNGISNLALAVLLAIGLYLMKGMMLSVSHQMLAQGMHDHAQAYAIAGGHHSTSVAAHRSEFQESALHYGGGMTAVLVLQSLVMLFQLGLGIYGCYEAVKIQREGNSYICGNAIPVFWTLFSLHLIQNCCNLGKFQKGYQHHPRGEEDGIESE</sequence>
<proteinExistence type="predicted"/>
<name>A0ABP0LLK5_9DINO</name>
<evidence type="ECO:0000313" key="3">
    <source>
        <dbReference type="Proteomes" id="UP001642484"/>
    </source>
</evidence>
<dbReference type="EMBL" id="CAXAMN010013158">
    <property type="protein sequence ID" value="CAK9040022.1"/>
    <property type="molecule type" value="Genomic_DNA"/>
</dbReference>
<evidence type="ECO:0000313" key="1">
    <source>
        <dbReference type="EMBL" id="CAK9040022.1"/>
    </source>
</evidence>